<feature type="region of interest" description="Disordered" evidence="1">
    <location>
        <begin position="1"/>
        <end position="46"/>
    </location>
</feature>
<keyword evidence="2" id="KW-0472">Membrane</keyword>
<name>A0A8W8N628_MAGGI</name>
<dbReference type="Proteomes" id="UP000005408">
    <property type="component" value="Unassembled WGS sequence"/>
</dbReference>
<feature type="compositionally biased region" description="Basic and acidic residues" evidence="1">
    <location>
        <begin position="27"/>
        <end position="36"/>
    </location>
</feature>
<evidence type="ECO:0000313" key="4">
    <source>
        <dbReference type="Proteomes" id="UP000005408"/>
    </source>
</evidence>
<accession>A0A8W8N628</accession>
<keyword evidence="2" id="KW-1133">Transmembrane helix</keyword>
<protein>
    <submittedName>
        <fullName evidence="3">Uncharacterized protein</fullName>
    </submittedName>
</protein>
<sequence>MDTPSGPKAREDFNNNPNTYVELLPETPRHASDDNRVSTSSSSYESCRPYRTNVSCHTYVDIEECNRDMEIERCNSISTVATLPIDLPMPKRNEQKDMLDNSGKRQLQNTCIQEEAPMDMTPRIHYEMKVPDKSKAMKKYMVLFCIVLVFIVVSTVLAGYVGTKDVVGDIPSIVQHQVETMPGWTILGTLLNQTEIETLILNQSELFFD</sequence>
<evidence type="ECO:0000256" key="1">
    <source>
        <dbReference type="SAM" id="MobiDB-lite"/>
    </source>
</evidence>
<keyword evidence="2" id="KW-0812">Transmembrane</keyword>
<evidence type="ECO:0000313" key="3">
    <source>
        <dbReference type="EnsemblMetazoa" id="G5495.1:cds"/>
    </source>
</evidence>
<keyword evidence="4" id="KW-1185">Reference proteome</keyword>
<dbReference type="EnsemblMetazoa" id="G5495.1">
    <property type="protein sequence ID" value="G5495.1:cds"/>
    <property type="gene ID" value="G5495"/>
</dbReference>
<evidence type="ECO:0000256" key="2">
    <source>
        <dbReference type="SAM" id="Phobius"/>
    </source>
</evidence>
<reference evidence="3" key="1">
    <citation type="submission" date="2022-08" db="UniProtKB">
        <authorList>
            <consortium name="EnsemblMetazoa"/>
        </authorList>
    </citation>
    <scope>IDENTIFICATION</scope>
    <source>
        <strain evidence="3">05x7-T-G4-1.051#20</strain>
    </source>
</reference>
<dbReference type="AlphaFoldDB" id="A0A8W8N628"/>
<proteinExistence type="predicted"/>
<organism evidence="3 4">
    <name type="scientific">Magallana gigas</name>
    <name type="common">Pacific oyster</name>
    <name type="synonym">Crassostrea gigas</name>
    <dbReference type="NCBI Taxonomy" id="29159"/>
    <lineage>
        <taxon>Eukaryota</taxon>
        <taxon>Metazoa</taxon>
        <taxon>Spiralia</taxon>
        <taxon>Lophotrochozoa</taxon>
        <taxon>Mollusca</taxon>
        <taxon>Bivalvia</taxon>
        <taxon>Autobranchia</taxon>
        <taxon>Pteriomorphia</taxon>
        <taxon>Ostreida</taxon>
        <taxon>Ostreoidea</taxon>
        <taxon>Ostreidae</taxon>
        <taxon>Magallana</taxon>
    </lineage>
</organism>
<feature type="transmembrane region" description="Helical" evidence="2">
    <location>
        <begin position="140"/>
        <end position="161"/>
    </location>
</feature>